<keyword evidence="2" id="KW-0966">Cell projection</keyword>
<reference evidence="3" key="1">
    <citation type="journal article" date="2019" name="Int. J. Syst. Evol. Microbiol.">
        <title>The Global Catalogue of Microorganisms (GCM) 10K type strain sequencing project: providing services to taxonomists for standard genome sequencing and annotation.</title>
        <authorList>
            <consortium name="The Broad Institute Genomics Platform"/>
            <consortium name="The Broad Institute Genome Sequencing Center for Infectious Disease"/>
            <person name="Wu L."/>
            <person name="Ma J."/>
        </authorList>
    </citation>
    <scope>NUCLEOTIDE SEQUENCE [LARGE SCALE GENOMIC DNA]</scope>
    <source>
        <strain evidence="3">CGMCC-1.15741</strain>
    </source>
</reference>
<sequence>MAGDLDLSRIAAPLSVEGVRELSNPNTQTQPKWSDADFESPDVSGQRRKALETALAVENISTKGKLVIEQDEETGRFIQKIIDPNNGEVLEQWPEEEFLEMAKLMGEAYGLLIDRNV</sequence>
<evidence type="ECO:0000313" key="3">
    <source>
        <dbReference type="Proteomes" id="UP001596303"/>
    </source>
</evidence>
<dbReference type="Gene3D" id="3.30.160.170">
    <property type="entry name" value="FlaG-like"/>
    <property type="match status" value="1"/>
</dbReference>
<dbReference type="InterPro" id="IPR005186">
    <property type="entry name" value="FlaG"/>
</dbReference>
<keyword evidence="2" id="KW-0282">Flagellum</keyword>
<keyword evidence="2" id="KW-0969">Cilium</keyword>
<proteinExistence type="predicted"/>
<dbReference type="EMBL" id="JBHSSW010000002">
    <property type="protein sequence ID" value="MFC6196692.1"/>
    <property type="molecule type" value="Genomic_DNA"/>
</dbReference>
<feature type="compositionally biased region" description="Polar residues" evidence="1">
    <location>
        <begin position="23"/>
        <end position="32"/>
    </location>
</feature>
<keyword evidence="3" id="KW-1185">Reference proteome</keyword>
<dbReference type="InterPro" id="IPR035924">
    <property type="entry name" value="FlaG-like_sf"/>
</dbReference>
<organism evidence="2 3">
    <name type="scientific">Ponticaulis profundi</name>
    <dbReference type="NCBI Taxonomy" id="2665222"/>
    <lineage>
        <taxon>Bacteria</taxon>
        <taxon>Pseudomonadati</taxon>
        <taxon>Pseudomonadota</taxon>
        <taxon>Alphaproteobacteria</taxon>
        <taxon>Hyphomonadales</taxon>
        <taxon>Hyphomonadaceae</taxon>
        <taxon>Ponticaulis</taxon>
    </lineage>
</organism>
<gene>
    <name evidence="2" type="ORF">ACFQDM_01305</name>
</gene>
<evidence type="ECO:0000313" key="2">
    <source>
        <dbReference type="EMBL" id="MFC6196692.1"/>
    </source>
</evidence>
<feature type="region of interest" description="Disordered" evidence="1">
    <location>
        <begin position="21"/>
        <end position="42"/>
    </location>
</feature>
<protein>
    <submittedName>
        <fullName evidence="2">Flagellar protein FlaG</fullName>
    </submittedName>
</protein>
<accession>A0ABW1S4U9</accession>
<dbReference type="Pfam" id="PF03646">
    <property type="entry name" value="FlaG"/>
    <property type="match status" value="1"/>
</dbReference>
<dbReference type="SUPFAM" id="SSF160214">
    <property type="entry name" value="FlaG-like"/>
    <property type="match status" value="1"/>
</dbReference>
<evidence type="ECO:0000256" key="1">
    <source>
        <dbReference type="SAM" id="MobiDB-lite"/>
    </source>
</evidence>
<dbReference type="RefSeq" id="WP_377374436.1">
    <property type="nucleotide sequence ID" value="NZ_JBHSSW010000002.1"/>
</dbReference>
<comment type="caution">
    <text evidence="2">The sequence shown here is derived from an EMBL/GenBank/DDBJ whole genome shotgun (WGS) entry which is preliminary data.</text>
</comment>
<name>A0ABW1S4U9_9PROT</name>
<dbReference type="Proteomes" id="UP001596303">
    <property type="component" value="Unassembled WGS sequence"/>
</dbReference>